<dbReference type="HOGENOM" id="CLU_503403_0_0_1"/>
<sequence>MLYIFSLSTFTNPSQRRSKRGSSTPISYLPPELLLEVFQWVVASPESGASHPHLGPWTLLEVCRSWESLIVSSPSLWRYITIPRGSNIRDAQRLRLELGRSGDLPLVVNLHDAVITPLLDMIIAHSHRWEHAHLSITSPQLLSLKRIQELPLLRTLALTIRHDSHTNSHIINLSSNLDIFQRATKLDQAAVDISSAAFQPIAEVPMLRLPWGQLTRLELKAESLLLGAESDEGYIVLPSLRVLHCIDEPPALQRLLTPNLCHIILTHGQASWEEPRQSYYHVLRLLQRSDCDIHTLEIHALTHGTRLPSRSVVRILEQVQFVKEVRFVVAHMSSVLDIDWQSFGFPFTFEGLQTFTLRVRDSRSKYISDLLLVPRVNETLEEDRREFLRDSDTDLQTLEAYRYNAAALLEMFQSRRRLPGLQKVVLDFPDSPYLDWFIAPQVLDQLRELDEGGIHVCFPGVDYSEKVGHRT</sequence>
<name>V2X071_MONRO</name>
<dbReference type="Proteomes" id="UP000017559">
    <property type="component" value="Unassembled WGS sequence"/>
</dbReference>
<comment type="caution">
    <text evidence="1">The sequence shown here is derived from an EMBL/GenBank/DDBJ whole genome shotgun (WGS) entry which is preliminary data.</text>
</comment>
<dbReference type="KEGG" id="mrr:Moror_9280"/>
<dbReference type="EMBL" id="AWSO01000969">
    <property type="protein sequence ID" value="ESK86156.1"/>
    <property type="molecule type" value="Genomic_DNA"/>
</dbReference>
<accession>V2X071</accession>
<evidence type="ECO:0000313" key="1">
    <source>
        <dbReference type="EMBL" id="ESK86156.1"/>
    </source>
</evidence>
<gene>
    <name evidence="1" type="ORF">Moror_9280</name>
</gene>
<dbReference type="Gene3D" id="1.20.1280.50">
    <property type="match status" value="1"/>
</dbReference>
<dbReference type="AlphaFoldDB" id="V2X071"/>
<dbReference type="OrthoDB" id="3270987at2759"/>
<organism evidence="1 2">
    <name type="scientific">Moniliophthora roreri (strain MCA 2997)</name>
    <name type="common">Cocoa frosty pod rot fungus</name>
    <name type="synonym">Crinipellis roreri</name>
    <dbReference type="NCBI Taxonomy" id="1381753"/>
    <lineage>
        <taxon>Eukaryota</taxon>
        <taxon>Fungi</taxon>
        <taxon>Dikarya</taxon>
        <taxon>Basidiomycota</taxon>
        <taxon>Agaricomycotina</taxon>
        <taxon>Agaricomycetes</taxon>
        <taxon>Agaricomycetidae</taxon>
        <taxon>Agaricales</taxon>
        <taxon>Marasmiineae</taxon>
        <taxon>Marasmiaceae</taxon>
        <taxon>Moniliophthora</taxon>
    </lineage>
</organism>
<dbReference type="InterPro" id="IPR036047">
    <property type="entry name" value="F-box-like_dom_sf"/>
</dbReference>
<proteinExistence type="predicted"/>
<reference evidence="1 2" key="1">
    <citation type="journal article" date="2014" name="BMC Genomics">
        <title>Genome and secretome analysis of the hemibiotrophic fungal pathogen, Moniliophthora roreri, which causes frosty pod rot disease of cacao: mechanisms of the biotrophic and necrotrophic phases.</title>
        <authorList>
            <person name="Meinhardt L.W."/>
            <person name="Costa G.G.L."/>
            <person name="Thomazella D.P.T."/>
            <person name="Teixeira P.J.P.L."/>
            <person name="Carazzolle M.F."/>
            <person name="Schuster S.C."/>
            <person name="Carlson J.E."/>
            <person name="Guiltinan M.J."/>
            <person name="Mieczkowski P."/>
            <person name="Farmer A."/>
            <person name="Ramaraj T."/>
            <person name="Crozier J."/>
            <person name="Davis R.E."/>
            <person name="Shao J."/>
            <person name="Melnick R.L."/>
            <person name="Pereira G.A.G."/>
            <person name="Bailey B.A."/>
        </authorList>
    </citation>
    <scope>NUCLEOTIDE SEQUENCE [LARGE SCALE GENOMIC DNA]</scope>
    <source>
        <strain evidence="1 2">MCA 2997</strain>
    </source>
</reference>
<protein>
    <submittedName>
        <fullName evidence="1">Uncharacterized protein</fullName>
    </submittedName>
</protein>
<keyword evidence="2" id="KW-1185">Reference proteome</keyword>
<evidence type="ECO:0000313" key="2">
    <source>
        <dbReference type="Proteomes" id="UP000017559"/>
    </source>
</evidence>
<dbReference type="SUPFAM" id="SSF81383">
    <property type="entry name" value="F-box domain"/>
    <property type="match status" value="1"/>
</dbReference>